<protein>
    <submittedName>
        <fullName evidence="3">Uncharacterized protein</fullName>
    </submittedName>
</protein>
<feature type="region of interest" description="Disordered" evidence="1">
    <location>
        <begin position="65"/>
        <end position="87"/>
    </location>
</feature>
<evidence type="ECO:0000313" key="2">
    <source>
        <dbReference type="Proteomes" id="UP000887565"/>
    </source>
</evidence>
<keyword evidence="2" id="KW-1185">Reference proteome</keyword>
<dbReference type="AlphaFoldDB" id="A0A915JB23"/>
<sequence length="87" mass="10307">MQADHLYSDFVVQLAQELWRNHKLVNQMTVFVVHEFMTKKRAYSRMFQFTLSVGKYNSILRKATEGNLQANRTEQSPTVADRRRQKS</sequence>
<dbReference type="Proteomes" id="UP000887565">
    <property type="component" value="Unplaced"/>
</dbReference>
<name>A0A915JB23_ROMCU</name>
<organism evidence="2 3">
    <name type="scientific">Romanomermis culicivorax</name>
    <name type="common">Nematode worm</name>
    <dbReference type="NCBI Taxonomy" id="13658"/>
    <lineage>
        <taxon>Eukaryota</taxon>
        <taxon>Metazoa</taxon>
        <taxon>Ecdysozoa</taxon>
        <taxon>Nematoda</taxon>
        <taxon>Enoplea</taxon>
        <taxon>Dorylaimia</taxon>
        <taxon>Mermithida</taxon>
        <taxon>Mermithoidea</taxon>
        <taxon>Mermithidae</taxon>
        <taxon>Romanomermis</taxon>
    </lineage>
</organism>
<reference evidence="3" key="1">
    <citation type="submission" date="2022-11" db="UniProtKB">
        <authorList>
            <consortium name="WormBaseParasite"/>
        </authorList>
    </citation>
    <scope>IDENTIFICATION</scope>
</reference>
<dbReference type="WBParaSite" id="nRc.2.0.1.t23357-RA">
    <property type="protein sequence ID" value="nRc.2.0.1.t23357-RA"/>
    <property type="gene ID" value="nRc.2.0.1.g23357"/>
</dbReference>
<accession>A0A915JB23</accession>
<feature type="compositionally biased region" description="Polar residues" evidence="1">
    <location>
        <begin position="66"/>
        <end position="78"/>
    </location>
</feature>
<evidence type="ECO:0000313" key="3">
    <source>
        <dbReference type="WBParaSite" id="nRc.2.0.1.t23357-RA"/>
    </source>
</evidence>
<evidence type="ECO:0000256" key="1">
    <source>
        <dbReference type="SAM" id="MobiDB-lite"/>
    </source>
</evidence>
<proteinExistence type="predicted"/>